<reference evidence="2" key="1">
    <citation type="journal article" date="2021" name="J. Phycol.">
        <title>Olisthodiscus represents a new class of Ochrophyta.</title>
        <authorList>
            <person name="Barcyte D."/>
            <person name="Eikrem W."/>
            <person name="Engesmo A."/>
            <person name="Seoane S."/>
            <person name="Wohlmann J."/>
            <person name="Horak A."/>
            <person name="Yurchenko T."/>
            <person name="Elias M."/>
        </authorList>
    </citation>
    <scope>NUCLEOTIDE SEQUENCE</scope>
    <source>
        <strain evidence="2">K-0444</strain>
    </source>
</reference>
<dbReference type="RefSeq" id="YP_010152840.1">
    <property type="nucleotide sequence ID" value="NC_057170.1"/>
</dbReference>
<proteinExistence type="predicted"/>
<dbReference type="InterPro" id="IPR000424">
    <property type="entry name" value="Primosome_PriB/ssb"/>
</dbReference>
<dbReference type="PROSITE" id="PS50935">
    <property type="entry name" value="SSB"/>
    <property type="match status" value="1"/>
</dbReference>
<dbReference type="GeneID" id="67154440"/>
<dbReference type="EMBL" id="MT859097">
    <property type="protein sequence ID" value="QQW50451.1"/>
    <property type="molecule type" value="Genomic_DNA"/>
</dbReference>
<name>A0A7U0KSM3_OLILU</name>
<evidence type="ECO:0000256" key="1">
    <source>
        <dbReference type="PROSITE-ProRule" id="PRU00252"/>
    </source>
</evidence>
<geneLocation type="plastid" evidence="2"/>
<dbReference type="GO" id="GO:0003697">
    <property type="term" value="F:single-stranded DNA binding"/>
    <property type="evidence" value="ECO:0007669"/>
    <property type="project" value="InterPro"/>
</dbReference>
<dbReference type="EMBL" id="MT859097">
    <property type="protein sequence ID" value="QQW50501.1"/>
    <property type="molecule type" value="Genomic_DNA"/>
</dbReference>
<dbReference type="GeneID" id="67154366"/>
<keyword evidence="1" id="KW-0238">DNA-binding</keyword>
<evidence type="ECO:0000313" key="2">
    <source>
        <dbReference type="EMBL" id="QQW50451.1"/>
    </source>
</evidence>
<dbReference type="RefSeq" id="YP_010152790.1">
    <property type="nucleotide sequence ID" value="NC_057170.1"/>
</dbReference>
<accession>A0A7U0KSM3</accession>
<organism evidence="2">
    <name type="scientific">Olisthodiscus luteus</name>
    <name type="common">Marine phytoflagellate</name>
    <dbReference type="NCBI Taxonomy" id="83000"/>
    <lineage>
        <taxon>Eukaryota</taxon>
        <taxon>Sar</taxon>
        <taxon>Stramenopiles</taxon>
        <taxon>Ochrophyta</taxon>
        <taxon>Olisthodiscophyceae</taxon>
        <taxon>Olisthodiscaceae</taxon>
        <taxon>Olisthodiscus</taxon>
    </lineage>
</organism>
<gene>
    <name evidence="2" type="primary">ycf41</name>
</gene>
<dbReference type="AlphaFoldDB" id="A0A7U0KSM3"/>
<protein>
    <submittedName>
        <fullName evidence="2">Conserved hypothetical plastid protein</fullName>
    </submittedName>
</protein>
<keyword evidence="2" id="KW-0934">Plastid</keyword>
<sequence>MNNIIVTGKIINFLSHSLIQHLMFEQQTRIGEFQVSFIASDFKEFHNYLPVRLWGNEMCDILDLYELNDYVLIEGYLSNQNYVNSLSFDSLKEYNINLTALHPLYIQDHPSYVENF</sequence>